<reference evidence="1" key="1">
    <citation type="submission" date="2020-08" db="EMBL/GenBank/DDBJ databases">
        <title>Genome public.</title>
        <authorList>
            <person name="Liu C."/>
            <person name="Sun Q."/>
        </authorList>
    </citation>
    <scope>NUCLEOTIDE SEQUENCE</scope>
    <source>
        <strain evidence="1">NSJ-42</strain>
    </source>
</reference>
<accession>A0A8I0ACR5</accession>
<organism evidence="1 2">
    <name type="scientific">Clostridium lentum</name>
    <dbReference type="NCBI Taxonomy" id="2763037"/>
    <lineage>
        <taxon>Bacteria</taxon>
        <taxon>Bacillati</taxon>
        <taxon>Bacillota</taxon>
        <taxon>Clostridia</taxon>
        <taxon>Eubacteriales</taxon>
        <taxon>Clostridiaceae</taxon>
        <taxon>Clostridium</taxon>
    </lineage>
</organism>
<proteinExistence type="predicted"/>
<dbReference type="PROSITE" id="PS51257">
    <property type="entry name" value="PROKAR_LIPOPROTEIN"/>
    <property type="match status" value="1"/>
</dbReference>
<protein>
    <recommendedName>
        <fullName evidence="3">Lipoprotein</fullName>
    </recommendedName>
</protein>
<evidence type="ECO:0008006" key="3">
    <source>
        <dbReference type="Google" id="ProtNLM"/>
    </source>
</evidence>
<dbReference type="Proteomes" id="UP000662088">
    <property type="component" value="Unassembled WGS sequence"/>
</dbReference>
<evidence type="ECO:0000313" key="2">
    <source>
        <dbReference type="Proteomes" id="UP000662088"/>
    </source>
</evidence>
<name>A0A8I0ACR5_9CLOT</name>
<keyword evidence="2" id="KW-1185">Reference proteome</keyword>
<dbReference type="EMBL" id="JACOOQ010000003">
    <property type="protein sequence ID" value="MBC5639335.1"/>
    <property type="molecule type" value="Genomic_DNA"/>
</dbReference>
<sequence length="222" mass="25503">MNKKRISIILSGLLMMTMVSCTNKDNISISLEDNKARVIENIQAEGTWATDYSRNEVQNLHEEILHRIEDICTILEVQDEYSLHEEVKDENGTTVNRNGLYLEIPEPESNRIESMTYELVQYGNDLSSGKLVLKIGFNLDNKAIKEEGEFKFENTAIKAFSEAFTGEENRDYTELNKEIYDIITNSSGVNKIENKLDGLSETITITDDYLIYTLESKEYNFK</sequence>
<dbReference type="AlphaFoldDB" id="A0A8I0ACR5"/>
<dbReference type="RefSeq" id="WP_022211804.1">
    <property type="nucleotide sequence ID" value="NZ_JACOOQ010000003.1"/>
</dbReference>
<evidence type="ECO:0000313" key="1">
    <source>
        <dbReference type="EMBL" id="MBC5639335.1"/>
    </source>
</evidence>
<comment type="caution">
    <text evidence="1">The sequence shown here is derived from an EMBL/GenBank/DDBJ whole genome shotgun (WGS) entry which is preliminary data.</text>
</comment>
<gene>
    <name evidence="1" type="ORF">H8R92_02590</name>
</gene>